<name>A0A5B1BXU7_VIBCL</name>
<dbReference type="AlphaFoldDB" id="A0A5B1BXU7"/>
<reference evidence="1 2" key="1">
    <citation type="submission" date="2019-09" db="EMBL/GenBank/DDBJ databases">
        <authorList>
            <person name="Kritzky A."/>
            <person name="Schelkanova E.Y."/>
            <person name="Alkhova Z.V."/>
            <person name="Smirnova N.I."/>
        </authorList>
    </citation>
    <scope>NUCLEOTIDE SEQUENCE [LARGE SCALE GENOMIC DNA]</scope>
    <source>
        <strain evidence="1 2">M1526</strain>
    </source>
</reference>
<evidence type="ECO:0000313" key="2">
    <source>
        <dbReference type="Proteomes" id="UP000323225"/>
    </source>
</evidence>
<accession>A0A5B1BXU7</accession>
<organism evidence="1 2">
    <name type="scientific">Vibrio cholerae</name>
    <dbReference type="NCBI Taxonomy" id="666"/>
    <lineage>
        <taxon>Bacteria</taxon>
        <taxon>Pseudomonadati</taxon>
        <taxon>Pseudomonadota</taxon>
        <taxon>Gammaproteobacteria</taxon>
        <taxon>Vibrionales</taxon>
        <taxon>Vibrionaceae</taxon>
        <taxon>Vibrio</taxon>
    </lineage>
</organism>
<proteinExistence type="predicted"/>
<dbReference type="Proteomes" id="UP000323225">
    <property type="component" value="Unassembled WGS sequence"/>
</dbReference>
<dbReference type="EMBL" id="VUAA01000027">
    <property type="protein sequence ID" value="KAA1253146.1"/>
    <property type="molecule type" value="Genomic_DNA"/>
</dbReference>
<protein>
    <submittedName>
        <fullName evidence="1">Uncharacterized protein</fullName>
    </submittedName>
</protein>
<sequence>MKTNLKVFKKSKEWLKSNQTEFHHAIFTDKLRYERTVSAEKFSEFIEPDCSESKEALANINKRTILKLFLMKGYTLGAKFDGDEITLFTPKGISPDRLSDLNKGAINLISRMNRTDEIDFSGKIIAQSMDFGNIERFEANSEEALKQSMIPSFLGRALYASKDLKNAVNARSSFKDRDTENSKGIAFLQVKPGANIVSSDHPDFLELKKDMDKEHFPILLKIKNIDGVYDKTLNSLAIHNVQAVDYIESYRSSDLVSLVERVEQMGLNRSALTM</sequence>
<gene>
    <name evidence="1" type="ORF">F0M16_19100</name>
</gene>
<evidence type="ECO:0000313" key="1">
    <source>
        <dbReference type="EMBL" id="KAA1253146.1"/>
    </source>
</evidence>
<comment type="caution">
    <text evidence="1">The sequence shown here is derived from an EMBL/GenBank/DDBJ whole genome shotgun (WGS) entry which is preliminary data.</text>
</comment>